<evidence type="ECO:0000256" key="6">
    <source>
        <dbReference type="SAM" id="Phobius"/>
    </source>
</evidence>
<keyword evidence="8" id="KW-0723">Serine/threonine-protein kinase</keyword>
<dbReference type="InterPro" id="IPR008266">
    <property type="entry name" value="Tyr_kinase_AS"/>
</dbReference>
<dbReference type="InterPro" id="IPR000719">
    <property type="entry name" value="Prot_kinase_dom"/>
</dbReference>
<evidence type="ECO:0000256" key="2">
    <source>
        <dbReference type="ARBA" id="ARBA00022741"/>
    </source>
</evidence>
<organism evidence="8 9">
    <name type="scientific">Ruminococcus difficilis</name>
    <dbReference type="NCBI Taxonomy" id="2763069"/>
    <lineage>
        <taxon>Bacteria</taxon>
        <taxon>Bacillati</taxon>
        <taxon>Bacillota</taxon>
        <taxon>Clostridia</taxon>
        <taxon>Eubacteriales</taxon>
        <taxon>Oscillospiraceae</taxon>
        <taxon>Ruminococcus</taxon>
    </lineage>
</organism>
<dbReference type="InterPro" id="IPR011009">
    <property type="entry name" value="Kinase-like_dom_sf"/>
</dbReference>
<keyword evidence="6" id="KW-1133">Transmembrane helix</keyword>
<name>A0A934WQJ7_9FIRM</name>
<keyword evidence="6" id="KW-0472">Membrane</keyword>
<evidence type="ECO:0000313" key="8">
    <source>
        <dbReference type="EMBL" id="MBK6088103.1"/>
    </source>
</evidence>
<dbReference type="CDD" id="cd14014">
    <property type="entry name" value="STKc_PknB_like"/>
    <property type="match status" value="1"/>
</dbReference>
<dbReference type="EMBL" id="JAEQMG010000048">
    <property type="protein sequence ID" value="MBK6088103.1"/>
    <property type="molecule type" value="Genomic_DNA"/>
</dbReference>
<keyword evidence="9" id="KW-1185">Reference proteome</keyword>
<keyword evidence="2 5" id="KW-0547">Nucleotide-binding</keyword>
<dbReference type="GO" id="GO:0005524">
    <property type="term" value="F:ATP binding"/>
    <property type="evidence" value="ECO:0007669"/>
    <property type="project" value="UniProtKB-UniRule"/>
</dbReference>
<dbReference type="AlphaFoldDB" id="A0A934WQJ7"/>
<dbReference type="Pfam" id="PF00069">
    <property type="entry name" value="Pkinase"/>
    <property type="match status" value="1"/>
</dbReference>
<dbReference type="InterPro" id="IPR017441">
    <property type="entry name" value="Protein_kinase_ATP_BS"/>
</dbReference>
<dbReference type="PROSITE" id="PS00107">
    <property type="entry name" value="PROTEIN_KINASE_ATP"/>
    <property type="match status" value="1"/>
</dbReference>
<keyword evidence="3 8" id="KW-0418">Kinase</keyword>
<evidence type="ECO:0000256" key="5">
    <source>
        <dbReference type="PROSITE-ProRule" id="PRU10141"/>
    </source>
</evidence>
<protein>
    <submittedName>
        <fullName evidence="8">Serine/threonine protein kinase</fullName>
    </submittedName>
</protein>
<keyword evidence="1" id="KW-0808">Transferase</keyword>
<dbReference type="Proteomes" id="UP000633365">
    <property type="component" value="Unassembled WGS sequence"/>
</dbReference>
<dbReference type="GO" id="GO:0042594">
    <property type="term" value="P:response to starvation"/>
    <property type="evidence" value="ECO:0007669"/>
    <property type="project" value="TreeGrafter"/>
</dbReference>
<feature type="binding site" evidence="5">
    <location>
        <position position="71"/>
    </location>
    <ligand>
        <name>ATP</name>
        <dbReference type="ChEBI" id="CHEBI:30616"/>
    </ligand>
</feature>
<dbReference type="GO" id="GO:0005776">
    <property type="term" value="C:autophagosome"/>
    <property type="evidence" value="ECO:0007669"/>
    <property type="project" value="TreeGrafter"/>
</dbReference>
<reference evidence="8" key="1">
    <citation type="submission" date="2021-01" db="EMBL/GenBank/DDBJ databases">
        <title>Genome public.</title>
        <authorList>
            <person name="Liu C."/>
            <person name="Sun Q."/>
        </authorList>
    </citation>
    <scope>NUCLEOTIDE SEQUENCE</scope>
    <source>
        <strain evidence="8">M6</strain>
    </source>
</reference>
<dbReference type="PROSITE" id="PS50011">
    <property type="entry name" value="PROTEIN_KINASE_DOM"/>
    <property type="match status" value="1"/>
</dbReference>
<dbReference type="Gene3D" id="1.10.510.10">
    <property type="entry name" value="Transferase(Phosphotransferase) domain 1"/>
    <property type="match status" value="1"/>
</dbReference>
<evidence type="ECO:0000313" key="9">
    <source>
        <dbReference type="Proteomes" id="UP000633365"/>
    </source>
</evidence>
<feature type="domain" description="Protein kinase" evidence="7">
    <location>
        <begin position="42"/>
        <end position="313"/>
    </location>
</feature>
<dbReference type="GO" id="GO:0004674">
    <property type="term" value="F:protein serine/threonine kinase activity"/>
    <property type="evidence" value="ECO:0007669"/>
    <property type="project" value="UniProtKB-KW"/>
</dbReference>
<evidence type="ECO:0000259" key="7">
    <source>
        <dbReference type="PROSITE" id="PS50011"/>
    </source>
</evidence>
<dbReference type="GO" id="GO:0034045">
    <property type="term" value="C:phagophore assembly site membrane"/>
    <property type="evidence" value="ECO:0007669"/>
    <property type="project" value="TreeGrafter"/>
</dbReference>
<keyword evidence="6" id="KW-0812">Transmembrane</keyword>
<dbReference type="RefSeq" id="WP_186832894.1">
    <property type="nucleotide sequence ID" value="NZ_JAEQMG010000048.1"/>
</dbReference>
<dbReference type="SUPFAM" id="SSF56112">
    <property type="entry name" value="Protein kinase-like (PK-like)"/>
    <property type="match status" value="1"/>
</dbReference>
<proteinExistence type="predicted"/>
<dbReference type="PANTHER" id="PTHR24348">
    <property type="entry name" value="SERINE/THREONINE-PROTEIN KINASE UNC-51-RELATED"/>
    <property type="match status" value="1"/>
</dbReference>
<dbReference type="PANTHER" id="PTHR24348:SF22">
    <property type="entry name" value="NON-SPECIFIC SERINE_THREONINE PROTEIN KINASE"/>
    <property type="match status" value="1"/>
</dbReference>
<gene>
    <name evidence="8" type="ORF">JKK62_05460</name>
</gene>
<evidence type="ECO:0000256" key="4">
    <source>
        <dbReference type="ARBA" id="ARBA00022840"/>
    </source>
</evidence>
<dbReference type="Gene3D" id="3.30.200.20">
    <property type="entry name" value="Phosphorylase Kinase, domain 1"/>
    <property type="match status" value="1"/>
</dbReference>
<sequence length="545" mass="60137">MVCKKCNKEIGNAAECPYCGAVVLIDPLPHHLPVGALIGGRFSVEGVLGEGGFGITYLTRDNKLGSLFAVKEYYPRGISYRDNTGTNEVYVSSKDDTDFYNHGKERFLSEARTLARFSEEPGVVSVTDFIEENDTVYLVMEYLRGETLQKYLKMHDKLSADEAFHMLEPVIKTLEKIHAAGVIHRDISPDNIMVLKNGQLKLMDFGAAKEYIDDNRSMSVMLKKGYAPMEQYRRNGKQGPWTDVYAMCATIYRCITGKTPDDALDRVVEDNLQKPSALGADITPQKEAVLMHGMAVHQQDRCRNMTELLRLWNGASDSAIGNTNQTADPNATIYADEAVFDSNATVYADETQVTGKTAKVQKPITTHQMPIPNQQAPKPKKKSKAGVIIGVVAAVLVVLIIAGVVIVKPLVSSISGTSNKNNASTVPTLSSGNSSSSWSVTDTAWNIKKDDNKTKLTSVSIYQTIYYHFKLKSTKKNATIKPIIKITKPDKTEETYVYSEALKDGWSWYSFSYDDPKSAKAGTLVVTVADESGNKIFTDSILLKD</sequence>
<accession>A0A934WQJ7</accession>
<comment type="caution">
    <text evidence="8">The sequence shown here is derived from an EMBL/GenBank/DDBJ whole genome shotgun (WGS) entry which is preliminary data.</text>
</comment>
<evidence type="ECO:0000256" key="1">
    <source>
        <dbReference type="ARBA" id="ARBA00022679"/>
    </source>
</evidence>
<keyword evidence="4 5" id="KW-0067">ATP-binding</keyword>
<dbReference type="GO" id="GO:0005829">
    <property type="term" value="C:cytosol"/>
    <property type="evidence" value="ECO:0007669"/>
    <property type="project" value="TreeGrafter"/>
</dbReference>
<evidence type="ECO:0000256" key="3">
    <source>
        <dbReference type="ARBA" id="ARBA00022777"/>
    </source>
</evidence>
<feature type="transmembrane region" description="Helical" evidence="6">
    <location>
        <begin position="385"/>
        <end position="407"/>
    </location>
</feature>
<dbReference type="InterPro" id="IPR045269">
    <property type="entry name" value="Atg1-like"/>
</dbReference>
<dbReference type="PROSITE" id="PS00109">
    <property type="entry name" value="PROTEIN_KINASE_TYR"/>
    <property type="match status" value="1"/>
</dbReference>